<dbReference type="Proteomes" id="UP001596189">
    <property type="component" value="Unassembled WGS sequence"/>
</dbReference>
<keyword evidence="6" id="KW-1185">Reference proteome</keyword>
<name>A0ABW1JJR6_9ACTN</name>
<dbReference type="InterPro" id="IPR037523">
    <property type="entry name" value="VOC_core"/>
</dbReference>
<keyword evidence="3" id="KW-0046">Antibiotic resistance</keyword>
<evidence type="ECO:0000313" key="5">
    <source>
        <dbReference type="EMBL" id="MFC6009394.1"/>
    </source>
</evidence>
<comment type="caution">
    <text evidence="5">The sequence shown here is derived from an EMBL/GenBank/DDBJ whole genome shotgun (WGS) entry which is preliminary data.</text>
</comment>
<dbReference type="InterPro" id="IPR000335">
    <property type="entry name" value="Bleomycin-R"/>
</dbReference>
<feature type="domain" description="VOC" evidence="4">
    <location>
        <begin position="2"/>
        <end position="116"/>
    </location>
</feature>
<proteinExistence type="inferred from homology"/>
<sequence>MTFTGLASILPVRDLARALDLYSRMGFRTSPYEGPDEYGFADRDGAALHLAHSTFHDPDASSVMVYLYVSDADALHQEWTTAGIEGRHHAPKDTPYGLREGAYVDPDGNLLRYGSWLPGYPTVP</sequence>
<dbReference type="SUPFAM" id="SSF54593">
    <property type="entry name" value="Glyoxalase/Bleomycin resistance protein/Dihydroxybiphenyl dioxygenase"/>
    <property type="match status" value="1"/>
</dbReference>
<evidence type="ECO:0000256" key="3">
    <source>
        <dbReference type="ARBA" id="ARBA00023251"/>
    </source>
</evidence>
<accession>A0ABW1JJR6</accession>
<dbReference type="InterPro" id="IPR004360">
    <property type="entry name" value="Glyas_Fos-R_dOase_dom"/>
</dbReference>
<protein>
    <recommendedName>
        <fullName evidence="2">Bleomycin resistance protein</fullName>
    </recommendedName>
</protein>
<dbReference type="PROSITE" id="PS51819">
    <property type="entry name" value="VOC"/>
    <property type="match status" value="1"/>
</dbReference>
<reference evidence="6" key="1">
    <citation type="journal article" date="2019" name="Int. J. Syst. Evol. Microbiol.">
        <title>The Global Catalogue of Microorganisms (GCM) 10K type strain sequencing project: providing services to taxonomists for standard genome sequencing and annotation.</title>
        <authorList>
            <consortium name="The Broad Institute Genomics Platform"/>
            <consortium name="The Broad Institute Genome Sequencing Center for Infectious Disease"/>
            <person name="Wu L."/>
            <person name="Ma J."/>
        </authorList>
    </citation>
    <scope>NUCLEOTIDE SEQUENCE [LARGE SCALE GENOMIC DNA]</scope>
    <source>
        <strain evidence="6">KACC 14249</strain>
    </source>
</reference>
<dbReference type="Gene3D" id="3.10.180.10">
    <property type="entry name" value="2,3-Dihydroxybiphenyl 1,2-Dioxygenase, domain 1"/>
    <property type="match status" value="1"/>
</dbReference>
<dbReference type="RefSeq" id="WP_345717959.1">
    <property type="nucleotide sequence ID" value="NZ_BAABFP010000007.1"/>
</dbReference>
<evidence type="ECO:0000256" key="1">
    <source>
        <dbReference type="ARBA" id="ARBA00011051"/>
    </source>
</evidence>
<gene>
    <name evidence="5" type="ORF">ACFQDO_19860</name>
</gene>
<evidence type="ECO:0000313" key="6">
    <source>
        <dbReference type="Proteomes" id="UP001596189"/>
    </source>
</evidence>
<evidence type="ECO:0000256" key="2">
    <source>
        <dbReference type="ARBA" id="ARBA00021572"/>
    </source>
</evidence>
<evidence type="ECO:0000259" key="4">
    <source>
        <dbReference type="PROSITE" id="PS51819"/>
    </source>
</evidence>
<comment type="similarity">
    <text evidence="1">Belongs to the bleomycin resistance protein family.</text>
</comment>
<dbReference type="CDD" id="cd08349">
    <property type="entry name" value="BLMA_like"/>
    <property type="match status" value="1"/>
</dbReference>
<organism evidence="5 6">
    <name type="scientific">Angustibacter luteus</name>
    <dbReference type="NCBI Taxonomy" id="658456"/>
    <lineage>
        <taxon>Bacteria</taxon>
        <taxon>Bacillati</taxon>
        <taxon>Actinomycetota</taxon>
        <taxon>Actinomycetes</taxon>
        <taxon>Kineosporiales</taxon>
        <taxon>Kineosporiaceae</taxon>
    </lineage>
</organism>
<dbReference type="InterPro" id="IPR029068">
    <property type="entry name" value="Glyas_Bleomycin-R_OHBP_Dase"/>
</dbReference>
<dbReference type="Pfam" id="PF00903">
    <property type="entry name" value="Glyoxalase"/>
    <property type="match status" value="1"/>
</dbReference>
<dbReference type="EMBL" id="JBHSRD010000008">
    <property type="protein sequence ID" value="MFC6009394.1"/>
    <property type="molecule type" value="Genomic_DNA"/>
</dbReference>